<dbReference type="InterPro" id="IPR045865">
    <property type="entry name" value="ACT-like_dom_sf"/>
</dbReference>
<evidence type="ECO:0000256" key="2">
    <source>
        <dbReference type="ARBA" id="ARBA00005025"/>
    </source>
</evidence>
<dbReference type="InterPro" id="IPR027271">
    <property type="entry name" value="Acetolactate_synth/TF_NikR_C"/>
</dbReference>
<dbReference type="InterPro" id="IPR002912">
    <property type="entry name" value="ACT_dom"/>
</dbReference>
<evidence type="ECO:0000256" key="5">
    <source>
        <dbReference type="ARBA" id="ARBA00013145"/>
    </source>
</evidence>
<evidence type="ECO:0000256" key="8">
    <source>
        <dbReference type="ARBA" id="ARBA00048670"/>
    </source>
</evidence>
<accession>A0A1G7F5B3</accession>
<proteinExistence type="inferred from homology"/>
<dbReference type="FunFam" id="3.30.70.260:FF:000001">
    <property type="entry name" value="Acetolactate synthase, small subunit"/>
    <property type="match status" value="1"/>
</dbReference>
<comment type="pathway">
    <text evidence="2">Amino-acid biosynthesis; L-valine biosynthesis; L-valine from pyruvate: step 1/4.</text>
</comment>
<protein>
    <recommendedName>
        <fullName evidence="5">acetolactate synthase</fullName>
        <ecNumber evidence="5">2.2.1.6</ecNumber>
    </recommendedName>
</protein>
<dbReference type="PANTHER" id="PTHR30239:SF0">
    <property type="entry name" value="ACETOLACTATE SYNTHASE SMALL SUBUNIT 1, CHLOROPLASTIC"/>
    <property type="match status" value="1"/>
</dbReference>
<feature type="region of interest" description="Disordered" evidence="9">
    <location>
        <begin position="1"/>
        <end position="32"/>
    </location>
</feature>
<dbReference type="SUPFAM" id="SSF55021">
    <property type="entry name" value="ACT-like"/>
    <property type="match status" value="2"/>
</dbReference>
<comment type="pathway">
    <text evidence="1">Amino-acid biosynthesis; L-isoleucine biosynthesis; L-isoleucine from 2-oxobutanoate: step 1/4.</text>
</comment>
<feature type="domain" description="ACT" evidence="10">
    <location>
        <begin position="51"/>
        <end position="126"/>
    </location>
</feature>
<dbReference type="InterPro" id="IPR019455">
    <property type="entry name" value="Acetolactate_synth_ssu_C"/>
</dbReference>
<dbReference type="UniPathway" id="UPA00049">
    <property type="reaction ID" value="UER00059"/>
</dbReference>
<evidence type="ECO:0000256" key="9">
    <source>
        <dbReference type="SAM" id="MobiDB-lite"/>
    </source>
</evidence>
<dbReference type="NCBIfam" id="TIGR00119">
    <property type="entry name" value="acolac_sm"/>
    <property type="match status" value="1"/>
</dbReference>
<dbReference type="InterPro" id="IPR039557">
    <property type="entry name" value="AHAS_ACT"/>
</dbReference>
<evidence type="ECO:0000259" key="10">
    <source>
        <dbReference type="PROSITE" id="PS51671"/>
    </source>
</evidence>
<evidence type="ECO:0000313" key="12">
    <source>
        <dbReference type="Proteomes" id="UP000323502"/>
    </source>
</evidence>
<dbReference type="GO" id="GO:0009097">
    <property type="term" value="P:isoleucine biosynthetic process"/>
    <property type="evidence" value="ECO:0007669"/>
    <property type="project" value="UniProtKB-UniPathway"/>
</dbReference>
<dbReference type="Pfam" id="PF10369">
    <property type="entry name" value="ALS_ss_C"/>
    <property type="match status" value="1"/>
</dbReference>
<dbReference type="PROSITE" id="PS51671">
    <property type="entry name" value="ACT"/>
    <property type="match status" value="1"/>
</dbReference>
<evidence type="ECO:0000256" key="4">
    <source>
        <dbReference type="ARBA" id="ARBA00011744"/>
    </source>
</evidence>
<evidence type="ECO:0000256" key="1">
    <source>
        <dbReference type="ARBA" id="ARBA00004974"/>
    </source>
</evidence>
<evidence type="ECO:0000256" key="6">
    <source>
        <dbReference type="ARBA" id="ARBA00022605"/>
    </source>
</evidence>
<feature type="compositionally biased region" description="Polar residues" evidence="9">
    <location>
        <begin position="20"/>
        <end position="31"/>
    </location>
</feature>
<dbReference type="Proteomes" id="UP000323502">
    <property type="component" value="Unassembled WGS sequence"/>
</dbReference>
<dbReference type="EC" id="2.2.1.6" evidence="5"/>
<sequence>MTRSGMVEGEYGKRKRRWSVPSTTRYASGSPSPWPGGTILHIKTEATERHTLAVIVDNEPGILARIAGLFTARGYNIESLTVSEITADKGVSRITIVTSASPPVMEQIIAQLDRLVPVHKVTDLTALGAHVERELALVKVKGTGDHRIEALRLAEVYRARVVDATIGSFVFEVTGTIEKIDKFVELMGEVGLVEVARTGIVAIARGREAA</sequence>
<dbReference type="Gene3D" id="3.30.70.260">
    <property type="match status" value="1"/>
</dbReference>
<dbReference type="UniPathway" id="UPA00047">
    <property type="reaction ID" value="UER00055"/>
</dbReference>
<keyword evidence="7" id="KW-0100">Branched-chain amino acid biosynthesis</keyword>
<dbReference type="CDD" id="cd04878">
    <property type="entry name" value="ACT_AHAS"/>
    <property type="match status" value="1"/>
</dbReference>
<dbReference type="Gene3D" id="3.30.70.1150">
    <property type="entry name" value="ACT-like. Chain A, domain 2"/>
    <property type="match status" value="1"/>
</dbReference>
<dbReference type="NCBIfam" id="NF008864">
    <property type="entry name" value="PRK11895.1"/>
    <property type="match status" value="1"/>
</dbReference>
<name>A0A1G7F5B3_9SPHN</name>
<dbReference type="PANTHER" id="PTHR30239">
    <property type="entry name" value="ACETOLACTATE SYNTHASE SMALL SUBUNIT"/>
    <property type="match status" value="1"/>
</dbReference>
<dbReference type="GO" id="GO:0003984">
    <property type="term" value="F:acetolactate synthase activity"/>
    <property type="evidence" value="ECO:0007669"/>
    <property type="project" value="UniProtKB-EC"/>
</dbReference>
<reference evidence="11 12" key="1">
    <citation type="submission" date="2016-10" db="EMBL/GenBank/DDBJ databases">
        <authorList>
            <person name="Varghese N."/>
            <person name="Submissions S."/>
        </authorList>
    </citation>
    <scope>NUCLEOTIDE SEQUENCE [LARGE SCALE GENOMIC DNA]</scope>
    <source>
        <strain evidence="11 12">S7-754</strain>
    </source>
</reference>
<dbReference type="GO" id="GO:0009099">
    <property type="term" value="P:L-valine biosynthetic process"/>
    <property type="evidence" value="ECO:0007669"/>
    <property type="project" value="UniProtKB-UniPathway"/>
</dbReference>
<evidence type="ECO:0000256" key="7">
    <source>
        <dbReference type="ARBA" id="ARBA00023304"/>
    </source>
</evidence>
<dbReference type="Pfam" id="PF22629">
    <property type="entry name" value="ACT_AHAS_ss"/>
    <property type="match status" value="1"/>
</dbReference>
<keyword evidence="12" id="KW-1185">Reference proteome</keyword>
<comment type="similarity">
    <text evidence="3">Belongs to the acetolactate synthase small subunit family.</text>
</comment>
<dbReference type="AlphaFoldDB" id="A0A1G7F5B3"/>
<comment type="subunit">
    <text evidence="4">Dimer of large and small chains.</text>
</comment>
<gene>
    <name evidence="11" type="ORF">SAMN05216557_101237</name>
</gene>
<evidence type="ECO:0000313" key="11">
    <source>
        <dbReference type="EMBL" id="SDE70946.1"/>
    </source>
</evidence>
<dbReference type="GO" id="GO:1990610">
    <property type="term" value="F:acetolactate synthase regulator activity"/>
    <property type="evidence" value="ECO:0007669"/>
    <property type="project" value="InterPro"/>
</dbReference>
<evidence type="ECO:0000256" key="3">
    <source>
        <dbReference type="ARBA" id="ARBA00006341"/>
    </source>
</evidence>
<keyword evidence="6" id="KW-0028">Amino-acid biosynthesis</keyword>
<organism evidence="11 12">
    <name type="scientific">Sphingomonas carotinifaciens</name>
    <dbReference type="NCBI Taxonomy" id="1166323"/>
    <lineage>
        <taxon>Bacteria</taxon>
        <taxon>Pseudomonadati</taxon>
        <taxon>Pseudomonadota</taxon>
        <taxon>Alphaproteobacteria</taxon>
        <taxon>Sphingomonadales</taxon>
        <taxon>Sphingomonadaceae</taxon>
        <taxon>Sphingomonas</taxon>
    </lineage>
</organism>
<comment type="catalytic activity">
    <reaction evidence="8">
        <text>2 pyruvate + H(+) = (2S)-2-acetolactate + CO2</text>
        <dbReference type="Rhea" id="RHEA:25249"/>
        <dbReference type="ChEBI" id="CHEBI:15361"/>
        <dbReference type="ChEBI" id="CHEBI:15378"/>
        <dbReference type="ChEBI" id="CHEBI:16526"/>
        <dbReference type="ChEBI" id="CHEBI:58476"/>
        <dbReference type="EC" id="2.2.1.6"/>
    </reaction>
</comment>
<dbReference type="InterPro" id="IPR004789">
    <property type="entry name" value="Acetalactate_synth_ssu"/>
</dbReference>
<dbReference type="InterPro" id="IPR054480">
    <property type="entry name" value="AHAS_small-like_ACT"/>
</dbReference>
<dbReference type="GO" id="GO:0005829">
    <property type="term" value="C:cytosol"/>
    <property type="evidence" value="ECO:0007669"/>
    <property type="project" value="TreeGrafter"/>
</dbReference>
<dbReference type="EMBL" id="FNBI01000001">
    <property type="protein sequence ID" value="SDE70946.1"/>
    <property type="molecule type" value="Genomic_DNA"/>
</dbReference>